<reference evidence="1" key="1">
    <citation type="submission" date="2022-04" db="EMBL/GenBank/DDBJ databases">
        <title>Genome of the entomopathogenic fungus Entomophthora muscae.</title>
        <authorList>
            <person name="Elya C."/>
            <person name="Lovett B.R."/>
            <person name="Lee E."/>
            <person name="Macias A.M."/>
            <person name="Hajek A.E."/>
            <person name="De Bivort B.L."/>
            <person name="Kasson M.T."/>
            <person name="De Fine Licht H.H."/>
            <person name="Stajich J.E."/>
        </authorList>
    </citation>
    <scope>NUCLEOTIDE SEQUENCE</scope>
    <source>
        <strain evidence="1">Berkeley</strain>
    </source>
</reference>
<keyword evidence="2" id="KW-1185">Reference proteome</keyword>
<evidence type="ECO:0000313" key="2">
    <source>
        <dbReference type="Proteomes" id="UP001165960"/>
    </source>
</evidence>
<accession>A0ACC2SJC8</accession>
<dbReference type="EMBL" id="QTSX02005007">
    <property type="protein sequence ID" value="KAJ9062430.1"/>
    <property type="molecule type" value="Genomic_DNA"/>
</dbReference>
<gene>
    <name evidence="1" type="ORF">DSO57_1010886</name>
</gene>
<sequence>MKHFDFFIFAALVSGLSRKFDVVSIEDLCSIKASVFSIDPIRGFRTVGEVPLKNESYVTACKAMSGAKVFRKLYLGSMILYSEEEQLKIGKPELETIDLFYEHANYKFYDGLEFNFDGLRDDMVDRLLKERHSGQLFSLVVPLGKWPEVGSIIRKYAAKIHHVELNVYDNEESLATLKDLLKRNPEIAFSVSISKEMAKAKIVARNAATSLSRKVGYTMYLTNPNSNPLTYTADI</sequence>
<evidence type="ECO:0000313" key="1">
    <source>
        <dbReference type="EMBL" id="KAJ9062430.1"/>
    </source>
</evidence>
<comment type="caution">
    <text evidence="1">The sequence shown here is derived from an EMBL/GenBank/DDBJ whole genome shotgun (WGS) entry which is preliminary data.</text>
</comment>
<dbReference type="Proteomes" id="UP001165960">
    <property type="component" value="Unassembled WGS sequence"/>
</dbReference>
<organism evidence="1 2">
    <name type="scientific">Entomophthora muscae</name>
    <dbReference type="NCBI Taxonomy" id="34485"/>
    <lineage>
        <taxon>Eukaryota</taxon>
        <taxon>Fungi</taxon>
        <taxon>Fungi incertae sedis</taxon>
        <taxon>Zoopagomycota</taxon>
        <taxon>Entomophthoromycotina</taxon>
        <taxon>Entomophthoromycetes</taxon>
        <taxon>Entomophthorales</taxon>
        <taxon>Entomophthoraceae</taxon>
        <taxon>Entomophthora</taxon>
    </lineage>
</organism>
<protein>
    <submittedName>
        <fullName evidence="1">Uncharacterized protein</fullName>
    </submittedName>
</protein>
<name>A0ACC2SJC8_9FUNG</name>
<proteinExistence type="predicted"/>